<evidence type="ECO:0000313" key="1">
    <source>
        <dbReference type="EMBL" id="KKK68188.1"/>
    </source>
</evidence>
<gene>
    <name evidence="1" type="ORF">LCGC14_2946550</name>
</gene>
<feature type="non-terminal residue" evidence="1">
    <location>
        <position position="1"/>
    </location>
</feature>
<proteinExistence type="predicted"/>
<dbReference type="EMBL" id="LAZR01059253">
    <property type="protein sequence ID" value="KKK68188.1"/>
    <property type="molecule type" value="Genomic_DNA"/>
</dbReference>
<reference evidence="1" key="1">
    <citation type="journal article" date="2015" name="Nature">
        <title>Complex archaea that bridge the gap between prokaryotes and eukaryotes.</title>
        <authorList>
            <person name="Spang A."/>
            <person name="Saw J.H."/>
            <person name="Jorgensen S.L."/>
            <person name="Zaremba-Niedzwiedzka K."/>
            <person name="Martijn J."/>
            <person name="Lind A.E."/>
            <person name="van Eijk R."/>
            <person name="Schleper C."/>
            <person name="Guy L."/>
            <person name="Ettema T.J."/>
        </authorList>
    </citation>
    <scope>NUCLEOTIDE SEQUENCE</scope>
</reference>
<comment type="caution">
    <text evidence="1">The sequence shown here is derived from an EMBL/GenBank/DDBJ whole genome shotgun (WGS) entry which is preliminary data.</text>
</comment>
<dbReference type="AlphaFoldDB" id="A0A0F8XH09"/>
<sequence>YPRQAIFLLGGLSVRVGSREETMCMRVERRYKGKGRTLYVGWKVFLLTHKELHPQFQHRDMTFKHKCWNGPTRRPGFHVWKKRPCYRNYPYVIKKVVVKGLLGQSSIHYTARYLWVN</sequence>
<name>A0A0F8XH09_9ZZZZ</name>
<accession>A0A0F8XH09</accession>
<protein>
    <submittedName>
        <fullName evidence="1">Uncharacterized protein</fullName>
    </submittedName>
</protein>
<organism evidence="1">
    <name type="scientific">marine sediment metagenome</name>
    <dbReference type="NCBI Taxonomy" id="412755"/>
    <lineage>
        <taxon>unclassified sequences</taxon>
        <taxon>metagenomes</taxon>
        <taxon>ecological metagenomes</taxon>
    </lineage>
</organism>